<evidence type="ECO:0000256" key="2">
    <source>
        <dbReference type="ARBA" id="ARBA00022676"/>
    </source>
</evidence>
<evidence type="ECO:0000256" key="7">
    <source>
        <dbReference type="ARBA" id="ARBA00023136"/>
    </source>
</evidence>
<feature type="domain" description="Glycosyltransferase 2-like" evidence="8">
    <location>
        <begin position="14"/>
        <end position="177"/>
    </location>
</feature>
<dbReference type="GO" id="GO:0005886">
    <property type="term" value="C:plasma membrane"/>
    <property type="evidence" value="ECO:0007669"/>
    <property type="project" value="TreeGrafter"/>
</dbReference>
<dbReference type="PANTHER" id="PTHR48090:SF3">
    <property type="entry name" value="UNDECAPRENYL-PHOSPHATE 4-DEOXY-4-FORMAMIDO-L-ARABINOSE TRANSFERASE"/>
    <property type="match status" value="1"/>
</dbReference>
<dbReference type="Proteomes" id="UP000229753">
    <property type="component" value="Unassembled WGS sequence"/>
</dbReference>
<reference evidence="10" key="1">
    <citation type="submission" date="2017-09" db="EMBL/GenBank/DDBJ databases">
        <title>Depth-based differentiation of microbial function through sediment-hosted aquifers and enrichment of novel symbionts in the deep terrestrial subsurface.</title>
        <authorList>
            <person name="Probst A.J."/>
            <person name="Ladd B."/>
            <person name="Jarett J.K."/>
            <person name="Geller-Mcgrath D.E."/>
            <person name="Sieber C.M.K."/>
            <person name="Emerson J.B."/>
            <person name="Anantharaman K."/>
            <person name="Thomas B.C."/>
            <person name="Malmstrom R."/>
            <person name="Stieglmeier M."/>
            <person name="Klingl A."/>
            <person name="Woyke T."/>
            <person name="Ryan C.M."/>
            <person name="Banfield J.F."/>
        </authorList>
    </citation>
    <scope>NUCLEOTIDE SEQUENCE [LARGE SCALE GENOMIC DNA]</scope>
</reference>
<keyword evidence="1" id="KW-1003">Cell membrane</keyword>
<keyword evidence="2" id="KW-0328">Glycosyltransferase</keyword>
<evidence type="ECO:0000256" key="6">
    <source>
        <dbReference type="ARBA" id="ARBA00022989"/>
    </source>
</evidence>
<keyword evidence="4" id="KW-0812">Transmembrane</keyword>
<organism evidence="9 10">
    <name type="scientific">Candidatus Woesebacteria bacterium CG_4_10_14_0_2_um_filter_39_14</name>
    <dbReference type="NCBI Taxonomy" id="1975054"/>
    <lineage>
        <taxon>Bacteria</taxon>
        <taxon>Candidatus Woeseibacteriota</taxon>
    </lineage>
</organism>
<keyword evidence="3 9" id="KW-0808">Transferase</keyword>
<dbReference type="GO" id="GO:0099621">
    <property type="term" value="F:undecaprenyl-phosphate 4-deoxy-4-formamido-L-arabinose transferase activity"/>
    <property type="evidence" value="ECO:0007669"/>
    <property type="project" value="TreeGrafter"/>
</dbReference>
<evidence type="ECO:0000313" key="9">
    <source>
        <dbReference type="EMBL" id="PIZ47489.1"/>
    </source>
</evidence>
<evidence type="ECO:0000313" key="10">
    <source>
        <dbReference type="Proteomes" id="UP000229753"/>
    </source>
</evidence>
<dbReference type="Pfam" id="PF00535">
    <property type="entry name" value="Glycos_transf_2"/>
    <property type="match status" value="1"/>
</dbReference>
<evidence type="ECO:0000259" key="8">
    <source>
        <dbReference type="Pfam" id="PF00535"/>
    </source>
</evidence>
<dbReference type="AlphaFoldDB" id="A0A2M7TKS5"/>
<gene>
    <name evidence="9" type="ORF">COY29_05155</name>
</gene>
<sequence>MLDFACMAKIDSLSVFLPVYNEERDIAKTILSVRDTLSEVATQWELIIVDDGSKDKTRDIIEGLTKNDPRIKIINHNSNRGYGASLRSGFYSAKYSWIAFMDSDGQFDFSEITNFIEKQNETGADLVIGYYKERKVSFFKKITSKIWEFLVFILFGLKVKDIDCGFKLISKKVIEKIPQLESERGAFISSELLIKAKKVGFRIVEIPVAHYPATRVGTGRKLNVIIQSFVDLIKLWKKL</sequence>
<evidence type="ECO:0000256" key="1">
    <source>
        <dbReference type="ARBA" id="ARBA00022475"/>
    </source>
</evidence>
<dbReference type="Gene3D" id="3.90.550.10">
    <property type="entry name" value="Spore Coat Polysaccharide Biosynthesis Protein SpsA, Chain A"/>
    <property type="match status" value="1"/>
</dbReference>
<dbReference type="EMBL" id="PFNO01000171">
    <property type="protein sequence ID" value="PIZ47489.1"/>
    <property type="molecule type" value="Genomic_DNA"/>
</dbReference>
<evidence type="ECO:0000256" key="5">
    <source>
        <dbReference type="ARBA" id="ARBA00022985"/>
    </source>
</evidence>
<keyword evidence="7" id="KW-0472">Membrane</keyword>
<dbReference type="PANTHER" id="PTHR48090">
    <property type="entry name" value="UNDECAPRENYL-PHOSPHATE 4-DEOXY-4-FORMAMIDO-L-ARABINOSE TRANSFERASE-RELATED"/>
    <property type="match status" value="1"/>
</dbReference>
<name>A0A2M7TKS5_9BACT</name>
<comment type="caution">
    <text evidence="9">The sequence shown here is derived from an EMBL/GenBank/DDBJ whole genome shotgun (WGS) entry which is preliminary data.</text>
</comment>
<proteinExistence type="predicted"/>
<evidence type="ECO:0000256" key="4">
    <source>
        <dbReference type="ARBA" id="ARBA00022692"/>
    </source>
</evidence>
<protein>
    <submittedName>
        <fullName evidence="9">Glycosyltransferase family 2 protein</fullName>
    </submittedName>
</protein>
<dbReference type="SUPFAM" id="SSF53448">
    <property type="entry name" value="Nucleotide-diphospho-sugar transferases"/>
    <property type="match status" value="1"/>
</dbReference>
<dbReference type="CDD" id="cd04179">
    <property type="entry name" value="DPM_DPG-synthase_like"/>
    <property type="match status" value="1"/>
</dbReference>
<dbReference type="GO" id="GO:0009103">
    <property type="term" value="P:lipopolysaccharide biosynthetic process"/>
    <property type="evidence" value="ECO:0007669"/>
    <property type="project" value="UniProtKB-KW"/>
</dbReference>
<dbReference type="InterPro" id="IPR029044">
    <property type="entry name" value="Nucleotide-diphossugar_trans"/>
</dbReference>
<keyword evidence="5" id="KW-0448">Lipopolysaccharide biosynthesis</keyword>
<dbReference type="InterPro" id="IPR001173">
    <property type="entry name" value="Glyco_trans_2-like"/>
</dbReference>
<evidence type="ECO:0000256" key="3">
    <source>
        <dbReference type="ARBA" id="ARBA00022679"/>
    </source>
</evidence>
<keyword evidence="6" id="KW-1133">Transmembrane helix</keyword>
<accession>A0A2M7TKS5</accession>
<dbReference type="InterPro" id="IPR050256">
    <property type="entry name" value="Glycosyltransferase_2"/>
</dbReference>